<evidence type="ECO:0008006" key="4">
    <source>
        <dbReference type="Google" id="ProtNLM"/>
    </source>
</evidence>
<dbReference type="RefSeq" id="WP_245948820.1">
    <property type="nucleotide sequence ID" value="NZ_BJMI01000001.1"/>
</dbReference>
<keyword evidence="1" id="KW-0472">Membrane</keyword>
<sequence length="135" mass="15015">MPQGTQASSRLTVFRSSSFRIVALFTGCFFLSGMTVAGLSNYHGIQILNQQIRQSVANERDEAISNAHGADLSHLRPVIEGFVQNEPGFYYLLQDARQTVIVGNMLHLRPVTGWRKLSWTHRSLPPPTTRSSDTG</sequence>
<dbReference type="EMBL" id="QQAW01000002">
    <property type="protein sequence ID" value="RDI39701.1"/>
    <property type="molecule type" value="Genomic_DNA"/>
</dbReference>
<evidence type="ECO:0000313" key="3">
    <source>
        <dbReference type="Proteomes" id="UP000254958"/>
    </source>
</evidence>
<dbReference type="AlphaFoldDB" id="A0A370G7C4"/>
<keyword evidence="1" id="KW-1133">Transmembrane helix</keyword>
<protein>
    <recommendedName>
        <fullName evidence="4">Single cache domain-containing protein</fullName>
    </recommendedName>
</protein>
<evidence type="ECO:0000313" key="2">
    <source>
        <dbReference type="EMBL" id="RDI39701.1"/>
    </source>
</evidence>
<reference evidence="2 3" key="1">
    <citation type="submission" date="2018-07" db="EMBL/GenBank/DDBJ databases">
        <title>Genomic Encyclopedia of Type Strains, Phase IV (KMG-IV): sequencing the most valuable type-strain genomes for metagenomic binning, comparative biology and taxonomic classification.</title>
        <authorList>
            <person name="Goeker M."/>
        </authorList>
    </citation>
    <scope>NUCLEOTIDE SEQUENCE [LARGE SCALE GENOMIC DNA]</scope>
    <source>
        <strain evidence="2 3">DSM 5603</strain>
    </source>
</reference>
<proteinExistence type="predicted"/>
<name>A0A370G7C4_GLULI</name>
<accession>A0A370G7C4</accession>
<organism evidence="2 3">
    <name type="scientific">Gluconacetobacter liquefaciens</name>
    <name type="common">Acetobacter liquefaciens</name>
    <dbReference type="NCBI Taxonomy" id="89584"/>
    <lineage>
        <taxon>Bacteria</taxon>
        <taxon>Pseudomonadati</taxon>
        <taxon>Pseudomonadota</taxon>
        <taxon>Alphaproteobacteria</taxon>
        <taxon>Acetobacterales</taxon>
        <taxon>Acetobacteraceae</taxon>
        <taxon>Gluconacetobacter</taxon>
    </lineage>
</organism>
<dbReference type="Proteomes" id="UP000254958">
    <property type="component" value="Unassembled WGS sequence"/>
</dbReference>
<keyword evidence="3" id="KW-1185">Reference proteome</keyword>
<gene>
    <name evidence="2" type="ORF">C7453_102495</name>
</gene>
<feature type="transmembrane region" description="Helical" evidence="1">
    <location>
        <begin position="21"/>
        <end position="42"/>
    </location>
</feature>
<evidence type="ECO:0000256" key="1">
    <source>
        <dbReference type="SAM" id="Phobius"/>
    </source>
</evidence>
<keyword evidence="1" id="KW-0812">Transmembrane</keyword>
<comment type="caution">
    <text evidence="2">The sequence shown here is derived from an EMBL/GenBank/DDBJ whole genome shotgun (WGS) entry which is preliminary data.</text>
</comment>